<proteinExistence type="predicted"/>
<dbReference type="CDD" id="cd01189">
    <property type="entry name" value="INT_ICEBs1_C_like"/>
    <property type="match status" value="1"/>
</dbReference>
<protein>
    <recommendedName>
        <fullName evidence="2">Tyr recombinase domain-containing protein</fullName>
    </recommendedName>
</protein>
<dbReference type="Pfam" id="PF00589">
    <property type="entry name" value="Phage_integrase"/>
    <property type="match status" value="1"/>
</dbReference>
<organism evidence="3 4">
    <name type="scientific">Enterococcus alcedinis</name>
    <dbReference type="NCBI Taxonomy" id="1274384"/>
    <lineage>
        <taxon>Bacteria</taxon>
        <taxon>Bacillati</taxon>
        <taxon>Bacillota</taxon>
        <taxon>Bacilli</taxon>
        <taxon>Lactobacillales</taxon>
        <taxon>Enterococcaceae</taxon>
        <taxon>Enterococcus</taxon>
    </lineage>
</organism>
<evidence type="ECO:0000313" key="3">
    <source>
        <dbReference type="EMBL" id="GGI66287.1"/>
    </source>
</evidence>
<dbReference type="Proteomes" id="UP000622610">
    <property type="component" value="Unassembled WGS sequence"/>
</dbReference>
<dbReference type="InterPro" id="IPR013762">
    <property type="entry name" value="Integrase-like_cat_sf"/>
</dbReference>
<dbReference type="SUPFAM" id="SSF56349">
    <property type="entry name" value="DNA breaking-rejoining enzymes"/>
    <property type="match status" value="1"/>
</dbReference>
<evidence type="ECO:0000256" key="1">
    <source>
        <dbReference type="ARBA" id="ARBA00023172"/>
    </source>
</evidence>
<dbReference type="PROSITE" id="PS51898">
    <property type="entry name" value="TYR_RECOMBINASE"/>
    <property type="match status" value="1"/>
</dbReference>
<dbReference type="GO" id="GO:0006310">
    <property type="term" value="P:DNA recombination"/>
    <property type="evidence" value="ECO:0007669"/>
    <property type="project" value="UniProtKB-KW"/>
</dbReference>
<keyword evidence="1" id="KW-0233">DNA recombination</keyword>
<dbReference type="GO" id="GO:0015074">
    <property type="term" value="P:DNA integration"/>
    <property type="evidence" value="ECO:0007669"/>
    <property type="project" value="InterPro"/>
</dbReference>
<dbReference type="InterPro" id="IPR002104">
    <property type="entry name" value="Integrase_catalytic"/>
</dbReference>
<dbReference type="EMBL" id="BMDT01000009">
    <property type="protein sequence ID" value="GGI66287.1"/>
    <property type="molecule type" value="Genomic_DNA"/>
</dbReference>
<dbReference type="AlphaFoldDB" id="A0A917JHP9"/>
<dbReference type="InterPro" id="IPR011010">
    <property type="entry name" value="DNA_brk_join_enz"/>
</dbReference>
<dbReference type="RefSeq" id="WP_188368117.1">
    <property type="nucleotide sequence ID" value="NZ_BMDT01000009.1"/>
</dbReference>
<evidence type="ECO:0000313" key="4">
    <source>
        <dbReference type="Proteomes" id="UP000622610"/>
    </source>
</evidence>
<dbReference type="Gene3D" id="1.10.443.10">
    <property type="entry name" value="Intergrase catalytic core"/>
    <property type="match status" value="1"/>
</dbReference>
<name>A0A917JHP9_9ENTE</name>
<accession>A0A917JHP9</accession>
<comment type="caution">
    <text evidence="3">The sequence shown here is derived from an EMBL/GenBank/DDBJ whole genome shotgun (WGS) entry which is preliminary data.</text>
</comment>
<dbReference type="GO" id="GO:0003677">
    <property type="term" value="F:DNA binding"/>
    <property type="evidence" value="ECO:0007669"/>
    <property type="project" value="InterPro"/>
</dbReference>
<sequence>MNNRFTIRCIRASLHGQTQLINETLDEKSQLHKLAIPNQWLTSIIRKYKLPRITPHHFRHTHASLLLQAGIPIKEVSERLGHKDITITLEIYSHVMPEEKEKTATKFASFVGF</sequence>
<reference evidence="3" key="1">
    <citation type="journal article" date="2014" name="Int. J. Syst. Evol. Microbiol.">
        <title>Complete genome sequence of Corynebacterium casei LMG S-19264T (=DSM 44701T), isolated from a smear-ripened cheese.</title>
        <authorList>
            <consortium name="US DOE Joint Genome Institute (JGI-PGF)"/>
            <person name="Walter F."/>
            <person name="Albersmeier A."/>
            <person name="Kalinowski J."/>
            <person name="Ruckert C."/>
        </authorList>
    </citation>
    <scope>NUCLEOTIDE SEQUENCE</scope>
    <source>
        <strain evidence="3">CCM 8433</strain>
    </source>
</reference>
<reference evidence="3" key="2">
    <citation type="submission" date="2020-09" db="EMBL/GenBank/DDBJ databases">
        <authorList>
            <person name="Sun Q."/>
            <person name="Sedlacek I."/>
        </authorList>
    </citation>
    <scope>NUCLEOTIDE SEQUENCE</scope>
    <source>
        <strain evidence="3">CCM 8433</strain>
    </source>
</reference>
<keyword evidence="4" id="KW-1185">Reference proteome</keyword>
<feature type="domain" description="Tyr recombinase" evidence="2">
    <location>
        <begin position="1"/>
        <end position="105"/>
    </location>
</feature>
<evidence type="ECO:0000259" key="2">
    <source>
        <dbReference type="PROSITE" id="PS51898"/>
    </source>
</evidence>
<gene>
    <name evidence="3" type="ORF">GCM10011482_19410</name>
</gene>